<dbReference type="SUPFAM" id="SSF53244">
    <property type="entry name" value="MurD-like peptide ligases, peptide-binding domain"/>
    <property type="match status" value="1"/>
</dbReference>
<keyword evidence="7 12" id="KW-0436">Ligase</keyword>
<dbReference type="UniPathway" id="UPA00219"/>
<evidence type="ECO:0000256" key="7">
    <source>
        <dbReference type="HAMAP-Rule" id="MF_00208"/>
    </source>
</evidence>
<feature type="binding site" evidence="7">
    <location>
        <position position="409"/>
    </location>
    <ligand>
        <name>meso-2,6-diaminopimelate</name>
        <dbReference type="ChEBI" id="CHEBI:57791"/>
    </ligand>
</feature>
<evidence type="ECO:0000256" key="3">
    <source>
        <dbReference type="ARBA" id="ARBA00022960"/>
    </source>
</evidence>
<keyword evidence="7" id="KW-0067">ATP-binding</keyword>
<dbReference type="SUPFAM" id="SSF63418">
    <property type="entry name" value="MurE/MurF N-terminal domain"/>
    <property type="match status" value="1"/>
</dbReference>
<dbReference type="EMBL" id="CP045032">
    <property type="protein sequence ID" value="QFQ02145.1"/>
    <property type="molecule type" value="Genomic_DNA"/>
</dbReference>
<dbReference type="Proteomes" id="UP000326711">
    <property type="component" value="Chromosome"/>
</dbReference>
<dbReference type="GO" id="GO:0071555">
    <property type="term" value="P:cell wall organization"/>
    <property type="evidence" value="ECO:0007669"/>
    <property type="project" value="UniProtKB-KW"/>
</dbReference>
<feature type="binding site" evidence="7">
    <location>
        <begin position="155"/>
        <end position="156"/>
    </location>
    <ligand>
        <name>UDP-N-acetyl-alpha-D-muramoyl-L-alanyl-D-glutamate</name>
        <dbReference type="ChEBI" id="CHEBI:83900"/>
    </ligand>
</feature>
<dbReference type="GO" id="GO:0051301">
    <property type="term" value="P:cell division"/>
    <property type="evidence" value="ECO:0007669"/>
    <property type="project" value="UniProtKB-KW"/>
</dbReference>
<dbReference type="Gene3D" id="3.40.1190.10">
    <property type="entry name" value="Mur-like, catalytic domain"/>
    <property type="match status" value="1"/>
</dbReference>
<keyword evidence="3 7" id="KW-0133">Cell shape</keyword>
<feature type="binding site" evidence="7">
    <location>
        <position position="32"/>
    </location>
    <ligand>
        <name>UDP-N-acetyl-alpha-D-muramoyl-L-alanyl-D-glutamate</name>
        <dbReference type="ChEBI" id="CHEBI:83900"/>
    </ligand>
</feature>
<evidence type="ECO:0000256" key="6">
    <source>
        <dbReference type="ARBA" id="ARBA00023316"/>
    </source>
</evidence>
<feature type="binding site" evidence="7">
    <location>
        <position position="496"/>
    </location>
    <ligand>
        <name>meso-2,6-diaminopimelate</name>
        <dbReference type="ChEBI" id="CHEBI:57791"/>
    </ligand>
</feature>
<sequence>MTTLSRLIELTGGELRPSSAADLSVTSATLDSSQVEPGGLFCGVPGTRTHGAAYAAGSGATAVLTDAEGATIIAEKDPELPVLIVDDVRRWMGEVSAEIYGYPSARMTIIGITGTSGKTTTSYLVEKALMKHFSVGIIGTTGTRINGKPIPTKLTTPEAPTMQALLARMESEGVSHVVMEVSSHALALGRVRGIDFDVAAFTNLSQDHLDFHPTMEEYFETKATLFSGEYGRPIPVICVDDEWGQRLAREGTDELSYALATDASAASSVSDASARLWQADSVTVQQTGEQDIHVLRTSSLSEDDTSDFTYRISLAGSFNVANSLIALACVDALGDDPDWVGTTEQIAEGIADVQVPGRMQAVNEGQDFLAVVDYAHKPGAVAGVVGTLADYMPNPQGRICMVLGAGGNRDHDKRPKMGYEAARVAHAVIVTDDNPRDEVPAEIRAQVLEGARLAASERKDTEVLVEEISDRADAIRRAVEWAQPEDAIVIAGKGHEKGQLVAGVMHDFDDVDVLSAALQERVAGMGDRS</sequence>
<dbReference type="AlphaFoldDB" id="A0A5J6Z8Y5"/>
<dbReference type="GO" id="GO:0005524">
    <property type="term" value="F:ATP binding"/>
    <property type="evidence" value="ECO:0007669"/>
    <property type="project" value="UniProtKB-UniRule"/>
</dbReference>
<comment type="caution">
    <text evidence="7">Lacks conserved residue(s) required for the propagation of feature annotation.</text>
</comment>
<evidence type="ECO:0000256" key="8">
    <source>
        <dbReference type="RuleBase" id="RU004135"/>
    </source>
</evidence>
<comment type="catalytic activity">
    <reaction evidence="7">
        <text>UDP-N-acetyl-alpha-D-muramoyl-L-alanyl-D-glutamate + meso-2,6-diaminopimelate + ATP = UDP-N-acetyl-alpha-D-muramoyl-L-alanyl-gamma-D-glutamyl-meso-2,6-diaminopimelate + ADP + phosphate + H(+)</text>
        <dbReference type="Rhea" id="RHEA:23676"/>
        <dbReference type="ChEBI" id="CHEBI:15378"/>
        <dbReference type="ChEBI" id="CHEBI:30616"/>
        <dbReference type="ChEBI" id="CHEBI:43474"/>
        <dbReference type="ChEBI" id="CHEBI:57791"/>
        <dbReference type="ChEBI" id="CHEBI:83900"/>
        <dbReference type="ChEBI" id="CHEBI:83905"/>
        <dbReference type="ChEBI" id="CHEBI:456216"/>
        <dbReference type="EC" id="6.3.2.13"/>
    </reaction>
</comment>
<dbReference type="Gene3D" id="3.90.190.20">
    <property type="entry name" value="Mur ligase, C-terminal domain"/>
    <property type="match status" value="1"/>
</dbReference>
<keyword evidence="13" id="KW-1185">Reference proteome</keyword>
<feature type="binding site" evidence="7">
    <location>
        <position position="182"/>
    </location>
    <ligand>
        <name>UDP-N-acetyl-alpha-D-muramoyl-L-alanyl-D-glutamate</name>
        <dbReference type="ChEBI" id="CHEBI:83900"/>
    </ligand>
</feature>
<dbReference type="Pfam" id="PF02875">
    <property type="entry name" value="Mur_ligase_C"/>
    <property type="match status" value="1"/>
</dbReference>
<feature type="binding site" evidence="7">
    <location>
        <begin position="433"/>
        <end position="436"/>
    </location>
    <ligand>
        <name>meso-2,6-diaminopimelate</name>
        <dbReference type="ChEBI" id="CHEBI:57791"/>
    </ligand>
</feature>
<dbReference type="InterPro" id="IPR036615">
    <property type="entry name" value="Mur_ligase_C_dom_sf"/>
</dbReference>
<dbReference type="InterPro" id="IPR000713">
    <property type="entry name" value="Mur_ligase_N"/>
</dbReference>
<feature type="domain" description="Mur ligase central" evidence="11">
    <location>
        <begin position="112"/>
        <end position="330"/>
    </location>
</feature>
<evidence type="ECO:0000256" key="1">
    <source>
        <dbReference type="ARBA" id="ARBA00005898"/>
    </source>
</evidence>
<keyword evidence="7" id="KW-0460">Magnesium</keyword>
<evidence type="ECO:0000313" key="13">
    <source>
        <dbReference type="Proteomes" id="UP000326711"/>
    </source>
</evidence>
<comment type="cofactor">
    <cofactor evidence="7">
        <name>Mg(2+)</name>
        <dbReference type="ChEBI" id="CHEBI:18420"/>
    </cofactor>
</comment>
<dbReference type="Pfam" id="PF08245">
    <property type="entry name" value="Mur_ligase_M"/>
    <property type="match status" value="1"/>
</dbReference>
<evidence type="ECO:0000259" key="9">
    <source>
        <dbReference type="Pfam" id="PF01225"/>
    </source>
</evidence>
<reference evidence="13" key="1">
    <citation type="submission" date="2019-10" db="EMBL/GenBank/DDBJ databases">
        <title>Complete genome sequence of Corynebacterium urogenitalis DSM 108747, isolated from the genital tract of a cow.</title>
        <authorList>
            <person name="Ruckert C."/>
            <person name="Ballas P."/>
            <person name="Wagener K."/>
            <person name="Drillich M."/>
            <person name="Kaempfer P."/>
            <person name="Busse H.-J."/>
            <person name="Ehling-Schulz M."/>
        </authorList>
    </citation>
    <scope>NUCLEOTIDE SEQUENCE [LARGE SCALE GENOMIC DNA]</scope>
    <source>
        <strain evidence="13">LMM 1652</strain>
    </source>
</reference>
<dbReference type="NCBIfam" id="NF001124">
    <property type="entry name" value="PRK00139.1-2"/>
    <property type="match status" value="1"/>
</dbReference>
<dbReference type="SUPFAM" id="SSF53623">
    <property type="entry name" value="MurD-like peptide ligases, catalytic domain"/>
    <property type="match status" value="1"/>
</dbReference>
<dbReference type="PANTHER" id="PTHR23135:SF4">
    <property type="entry name" value="UDP-N-ACETYLMURAMOYL-L-ALANYL-D-GLUTAMATE--2,6-DIAMINOPIMELATE LIGASE MURE HOMOLOG, CHLOROPLASTIC"/>
    <property type="match status" value="1"/>
</dbReference>
<organism evidence="12 13">
    <name type="scientific">Corynebacterium urogenitale</name>
    <dbReference type="NCBI Taxonomy" id="2487892"/>
    <lineage>
        <taxon>Bacteria</taxon>
        <taxon>Bacillati</taxon>
        <taxon>Actinomycetota</taxon>
        <taxon>Actinomycetes</taxon>
        <taxon>Mycobacteriales</taxon>
        <taxon>Corynebacteriaceae</taxon>
        <taxon>Corynebacterium</taxon>
    </lineage>
</organism>
<dbReference type="InterPro" id="IPR036565">
    <property type="entry name" value="Mur-like_cat_sf"/>
</dbReference>
<proteinExistence type="inferred from homology"/>
<keyword evidence="4 7" id="KW-0573">Peptidoglycan synthesis</keyword>
<comment type="similarity">
    <text evidence="1 7">Belongs to the MurCDEF family. MurE subfamily.</text>
</comment>
<dbReference type="NCBIfam" id="NF001126">
    <property type="entry name" value="PRK00139.1-4"/>
    <property type="match status" value="1"/>
</dbReference>
<dbReference type="InterPro" id="IPR004101">
    <property type="entry name" value="Mur_ligase_C"/>
</dbReference>
<name>A0A5J6Z8Y5_9CORY</name>
<dbReference type="OrthoDB" id="9800958at2"/>
<dbReference type="Pfam" id="PF01225">
    <property type="entry name" value="Mur_ligase"/>
    <property type="match status" value="1"/>
</dbReference>
<keyword evidence="7" id="KW-0963">Cytoplasm</keyword>
<dbReference type="GO" id="GO:0000287">
    <property type="term" value="F:magnesium ion binding"/>
    <property type="evidence" value="ECO:0007669"/>
    <property type="project" value="UniProtKB-UniRule"/>
</dbReference>
<dbReference type="PANTHER" id="PTHR23135">
    <property type="entry name" value="MUR LIGASE FAMILY MEMBER"/>
    <property type="match status" value="1"/>
</dbReference>
<evidence type="ECO:0000259" key="10">
    <source>
        <dbReference type="Pfam" id="PF02875"/>
    </source>
</evidence>
<dbReference type="GO" id="GO:0008765">
    <property type="term" value="F:UDP-N-acetylmuramoylalanyl-D-glutamate-2,6-diaminopimelate ligase activity"/>
    <property type="evidence" value="ECO:0007669"/>
    <property type="project" value="UniProtKB-UniRule"/>
</dbReference>
<evidence type="ECO:0000256" key="5">
    <source>
        <dbReference type="ARBA" id="ARBA00023306"/>
    </source>
</evidence>
<accession>A0A5J6Z8Y5</accession>
<dbReference type="HAMAP" id="MF_00208">
    <property type="entry name" value="MurE"/>
    <property type="match status" value="1"/>
</dbReference>
<dbReference type="NCBIfam" id="TIGR01085">
    <property type="entry name" value="murE"/>
    <property type="match status" value="1"/>
</dbReference>
<feature type="binding site" evidence="7">
    <location>
        <begin position="114"/>
        <end position="120"/>
    </location>
    <ligand>
        <name>ATP</name>
        <dbReference type="ChEBI" id="CHEBI:30616"/>
    </ligand>
</feature>
<comment type="pathway">
    <text evidence="7 8">Cell wall biogenesis; peptidoglycan biosynthesis.</text>
</comment>
<feature type="binding site" evidence="7">
    <location>
        <position position="30"/>
    </location>
    <ligand>
        <name>UDP-N-acetyl-alpha-D-muramoyl-L-alanyl-D-glutamate</name>
        <dbReference type="ChEBI" id="CHEBI:83900"/>
    </ligand>
</feature>
<dbReference type="InterPro" id="IPR013221">
    <property type="entry name" value="Mur_ligase_cen"/>
</dbReference>
<dbReference type="InterPro" id="IPR035911">
    <property type="entry name" value="MurE/MurF_N"/>
</dbReference>
<feature type="binding site" evidence="7">
    <location>
        <position position="190"/>
    </location>
    <ligand>
        <name>UDP-N-acetyl-alpha-D-muramoyl-L-alanyl-D-glutamate</name>
        <dbReference type="ChEBI" id="CHEBI:83900"/>
    </ligand>
</feature>
<comment type="subcellular location">
    <subcellularLocation>
        <location evidence="7 8">Cytoplasm</location>
    </subcellularLocation>
</comment>
<evidence type="ECO:0000259" key="11">
    <source>
        <dbReference type="Pfam" id="PF08245"/>
    </source>
</evidence>
<evidence type="ECO:0000256" key="2">
    <source>
        <dbReference type="ARBA" id="ARBA00022618"/>
    </source>
</evidence>
<comment type="function">
    <text evidence="7">Catalyzes the addition of meso-diaminopimelic acid to the nucleotide precursor UDP-N-acetylmuramoyl-L-alanyl-D-glutamate (UMAG) in the biosynthesis of bacterial cell-wall peptidoglycan.</text>
</comment>
<dbReference type="GO" id="GO:0008360">
    <property type="term" value="P:regulation of cell shape"/>
    <property type="evidence" value="ECO:0007669"/>
    <property type="project" value="UniProtKB-KW"/>
</dbReference>
<dbReference type="KEGG" id="cuo:CUROG_03830"/>
<dbReference type="EC" id="6.3.2.13" evidence="7"/>
<dbReference type="GO" id="GO:0005737">
    <property type="term" value="C:cytoplasm"/>
    <property type="evidence" value="ECO:0007669"/>
    <property type="project" value="UniProtKB-SubCell"/>
</dbReference>
<evidence type="ECO:0000256" key="4">
    <source>
        <dbReference type="ARBA" id="ARBA00022984"/>
    </source>
</evidence>
<gene>
    <name evidence="7 12" type="primary">murE</name>
    <name evidence="12" type="ORF">CUROG_03830</name>
</gene>
<keyword evidence="7" id="KW-0547">Nucleotide-binding</keyword>
<protein>
    <recommendedName>
        <fullName evidence="7">UDP-N-acetylmuramoyl-L-alanyl-D-glutamate--2,6-diaminopimelate ligase</fullName>
        <ecNumber evidence="7">6.3.2.13</ecNumber>
    </recommendedName>
    <alternativeName>
        <fullName evidence="7">Meso-A2pm-adding enzyme</fullName>
    </alternativeName>
    <alternativeName>
        <fullName evidence="7">Meso-diaminopimelate-adding enzyme</fullName>
    </alternativeName>
    <alternativeName>
        <fullName evidence="7">UDP-MurNAc-L-Ala-D-Glu:meso-diaminopimelate ligase</fullName>
    </alternativeName>
    <alternativeName>
        <fullName evidence="7">UDP-MurNAc-tripeptide synthetase</fullName>
    </alternativeName>
    <alternativeName>
        <fullName evidence="7">UDP-N-acetylmuramyl-tripeptide synthetase</fullName>
    </alternativeName>
</protein>
<feature type="domain" description="Mur ligase C-terminal" evidence="10">
    <location>
        <begin position="357"/>
        <end position="494"/>
    </location>
</feature>
<keyword evidence="6 7" id="KW-0961">Cell wall biogenesis/degradation</keyword>
<comment type="PTM">
    <text evidence="7">Carboxylation is probably crucial for Mg(2+) binding and, consequently, for the gamma-phosphate positioning of ATP.</text>
</comment>
<dbReference type="InterPro" id="IPR005761">
    <property type="entry name" value="UDP-N-AcMur-Glu-dNH2Pim_ligase"/>
</dbReference>
<dbReference type="GO" id="GO:0009252">
    <property type="term" value="P:peptidoglycan biosynthetic process"/>
    <property type="evidence" value="ECO:0007669"/>
    <property type="project" value="UniProtKB-UniRule"/>
</dbReference>
<feature type="short sequence motif" description="Meso-diaminopimelate recognition motif" evidence="7">
    <location>
        <begin position="433"/>
        <end position="436"/>
    </location>
</feature>
<keyword evidence="5 7" id="KW-0131">Cell cycle</keyword>
<feature type="binding site" evidence="7">
    <location>
        <position position="492"/>
    </location>
    <ligand>
        <name>meso-2,6-diaminopimelate</name>
        <dbReference type="ChEBI" id="CHEBI:57791"/>
    </ligand>
</feature>
<feature type="domain" description="Mur ligase N-terminal catalytic" evidence="9">
    <location>
        <begin position="27"/>
        <end position="97"/>
    </location>
</feature>
<evidence type="ECO:0000313" key="12">
    <source>
        <dbReference type="EMBL" id="QFQ02145.1"/>
    </source>
</evidence>
<keyword evidence="2 7" id="KW-0132">Cell division</keyword>
<feature type="modified residue" description="N6-carboxylysine" evidence="7">
    <location>
        <position position="222"/>
    </location>
</feature>
<dbReference type="Gene3D" id="3.40.1390.10">
    <property type="entry name" value="MurE/MurF, N-terminal domain"/>
    <property type="match status" value="1"/>
</dbReference>
<dbReference type="RefSeq" id="WP_151902543.1">
    <property type="nucleotide sequence ID" value="NZ_CP045032.1"/>
</dbReference>